<sequence>MKSTDTTTKKKISVIADISANLENVIANATELAKAIKGTVEVLYVKAPTDIVKGDNQLSAMRTLHRDTRDTESKLRSAVEKFSSKTGSKVTYKIAYGNTKNTIKAYLEKEQPHTVVLGKPKSKFPGIPASGIPSFIMTACDANVLVTGDDQKLHTFEDISLGVYGNSFEDTTSGVLADLNKKTSKPVRLFSVRSEQDAVSNEENKVQDAVSYVFTEGANVLDGLASYVKRTNTQLFCIPRKSTKESYLQSDRARQIVQKLDVPVLIVA</sequence>
<organism evidence="2 3">
    <name type="scientific">Flagellimonas flava</name>
    <dbReference type="NCBI Taxonomy" id="570519"/>
    <lineage>
        <taxon>Bacteria</taxon>
        <taxon>Pseudomonadati</taxon>
        <taxon>Bacteroidota</taxon>
        <taxon>Flavobacteriia</taxon>
        <taxon>Flavobacteriales</taxon>
        <taxon>Flavobacteriaceae</taxon>
        <taxon>Flagellimonas</taxon>
    </lineage>
</organism>
<dbReference type="Gene3D" id="3.40.50.12370">
    <property type="match status" value="1"/>
</dbReference>
<dbReference type="EMBL" id="FQWL01000001">
    <property type="protein sequence ID" value="SHG31014.1"/>
    <property type="molecule type" value="Genomic_DNA"/>
</dbReference>
<name>A0A1M5IRQ2_9FLAO</name>
<protein>
    <submittedName>
        <fullName evidence="2">Universal stress protein family protein</fullName>
    </submittedName>
</protein>
<dbReference type="SUPFAM" id="SSF52402">
    <property type="entry name" value="Adenine nucleotide alpha hydrolases-like"/>
    <property type="match status" value="1"/>
</dbReference>
<gene>
    <name evidence="2" type="ORF">SAMN04488116_0889</name>
</gene>
<accession>A0A1M5IRQ2</accession>
<dbReference type="AlphaFoldDB" id="A0A1M5IRQ2"/>
<dbReference type="Proteomes" id="UP000184532">
    <property type="component" value="Unassembled WGS sequence"/>
</dbReference>
<reference evidence="3" key="1">
    <citation type="submission" date="2016-11" db="EMBL/GenBank/DDBJ databases">
        <authorList>
            <person name="Varghese N."/>
            <person name="Submissions S."/>
        </authorList>
    </citation>
    <scope>NUCLEOTIDE SEQUENCE [LARGE SCALE GENOMIC DNA]</scope>
    <source>
        <strain evidence="3">DSM 22638</strain>
    </source>
</reference>
<dbReference type="RefSeq" id="WP_073176704.1">
    <property type="nucleotide sequence ID" value="NZ_FQWL01000001.1"/>
</dbReference>
<evidence type="ECO:0000313" key="2">
    <source>
        <dbReference type="EMBL" id="SHG31014.1"/>
    </source>
</evidence>
<feature type="domain" description="UspA" evidence="1">
    <location>
        <begin position="10"/>
        <end position="145"/>
    </location>
</feature>
<evidence type="ECO:0000313" key="3">
    <source>
        <dbReference type="Proteomes" id="UP000184532"/>
    </source>
</evidence>
<evidence type="ECO:0000259" key="1">
    <source>
        <dbReference type="Pfam" id="PF00582"/>
    </source>
</evidence>
<keyword evidence="3" id="KW-1185">Reference proteome</keyword>
<proteinExistence type="predicted"/>
<dbReference type="OrthoDB" id="1198867at2"/>
<dbReference type="Pfam" id="PF00582">
    <property type="entry name" value="Usp"/>
    <property type="match status" value="1"/>
</dbReference>
<dbReference type="InterPro" id="IPR006016">
    <property type="entry name" value="UspA"/>
</dbReference>